<keyword evidence="5" id="KW-1185">Reference proteome</keyword>
<reference evidence="4" key="2">
    <citation type="submission" date="2019-10" db="EMBL/GenBank/DDBJ databases">
        <title>Conservation and host-specific expression of non-tandemly repeated heterogenous ribosome RNA gene in arbuscular mycorrhizal fungi.</title>
        <authorList>
            <person name="Maeda T."/>
            <person name="Kobayashi Y."/>
            <person name="Nakagawa T."/>
            <person name="Ezawa T."/>
            <person name="Yamaguchi K."/>
            <person name="Bino T."/>
            <person name="Nishimoto Y."/>
            <person name="Shigenobu S."/>
            <person name="Kawaguchi M."/>
        </authorList>
    </citation>
    <scope>NUCLEOTIDE SEQUENCE</scope>
    <source>
        <strain evidence="4">HR1</strain>
    </source>
</reference>
<keyword evidence="1" id="KW-0234">DNA repair</keyword>
<dbReference type="EMBL" id="BEXD01001217">
    <property type="protein sequence ID" value="GBB92973.1"/>
    <property type="molecule type" value="Genomic_DNA"/>
</dbReference>
<name>A0A2Z6QRC1_9GLOM</name>
<dbReference type="EMBL" id="BLAL01000062">
    <property type="protein sequence ID" value="GES82762.1"/>
    <property type="molecule type" value="Genomic_DNA"/>
</dbReference>
<comment type="similarity">
    <text evidence="1">Belongs to the helicase family.</text>
</comment>
<gene>
    <name evidence="4" type="ORF">RCL2_000994700</name>
    <name evidence="3" type="ORF">RclHR1_20930006</name>
</gene>
<dbReference type="GO" id="GO:0005524">
    <property type="term" value="F:ATP binding"/>
    <property type="evidence" value="ECO:0007669"/>
    <property type="project" value="UniProtKB-KW"/>
</dbReference>
<dbReference type="GO" id="GO:0016787">
    <property type="term" value="F:hydrolase activity"/>
    <property type="evidence" value="ECO:0007669"/>
    <property type="project" value="UniProtKB-KW"/>
</dbReference>
<dbReference type="EC" id="5.6.2.3" evidence="1"/>
<accession>A0A2Z6QRC1</accession>
<dbReference type="GO" id="GO:0006281">
    <property type="term" value="P:DNA repair"/>
    <property type="evidence" value="ECO:0007669"/>
    <property type="project" value="UniProtKB-KW"/>
</dbReference>
<keyword evidence="1" id="KW-0227">DNA damage</keyword>
<comment type="caution">
    <text evidence="3">The sequence shown here is derived from an EMBL/GenBank/DDBJ whole genome shotgun (WGS) entry which is preliminary data.</text>
</comment>
<dbReference type="AlphaFoldDB" id="A0A2Z6QRC1"/>
<proteinExistence type="inferred from homology"/>
<evidence type="ECO:0000259" key="2">
    <source>
        <dbReference type="Pfam" id="PF05970"/>
    </source>
</evidence>
<dbReference type="GO" id="GO:0006310">
    <property type="term" value="P:DNA recombination"/>
    <property type="evidence" value="ECO:0007669"/>
    <property type="project" value="UniProtKB-KW"/>
</dbReference>
<protein>
    <recommendedName>
        <fullName evidence="1">ATP-dependent DNA helicase</fullName>
        <ecNumber evidence="1">5.6.2.3</ecNumber>
    </recommendedName>
</protein>
<keyword evidence="1" id="KW-0067">ATP-binding</keyword>
<comment type="cofactor">
    <cofactor evidence="1">
        <name>Mg(2+)</name>
        <dbReference type="ChEBI" id="CHEBI:18420"/>
    </cofactor>
</comment>
<organism evidence="3 5">
    <name type="scientific">Rhizophagus clarus</name>
    <dbReference type="NCBI Taxonomy" id="94130"/>
    <lineage>
        <taxon>Eukaryota</taxon>
        <taxon>Fungi</taxon>
        <taxon>Fungi incertae sedis</taxon>
        <taxon>Mucoromycota</taxon>
        <taxon>Glomeromycotina</taxon>
        <taxon>Glomeromycetes</taxon>
        <taxon>Glomerales</taxon>
        <taxon>Glomeraceae</taxon>
        <taxon>Rhizophagus</taxon>
    </lineage>
</organism>
<dbReference type="Proteomes" id="UP000247702">
    <property type="component" value="Unassembled WGS sequence"/>
</dbReference>
<keyword evidence="1" id="KW-0233">DNA recombination</keyword>
<dbReference type="GO" id="GO:0000723">
    <property type="term" value="P:telomere maintenance"/>
    <property type="evidence" value="ECO:0007669"/>
    <property type="project" value="InterPro"/>
</dbReference>
<dbReference type="GO" id="GO:0043139">
    <property type="term" value="F:5'-3' DNA helicase activity"/>
    <property type="evidence" value="ECO:0007669"/>
    <property type="project" value="UniProtKB-EC"/>
</dbReference>
<keyword evidence="1 4" id="KW-0347">Helicase</keyword>
<evidence type="ECO:0000256" key="1">
    <source>
        <dbReference type="RuleBase" id="RU363044"/>
    </source>
</evidence>
<dbReference type="OrthoDB" id="5578775at2759"/>
<reference evidence="3 5" key="1">
    <citation type="submission" date="2017-11" db="EMBL/GenBank/DDBJ databases">
        <title>The genome of Rhizophagus clarus HR1 reveals common genetic basis of auxotrophy among arbuscular mycorrhizal fungi.</title>
        <authorList>
            <person name="Kobayashi Y."/>
        </authorList>
    </citation>
    <scope>NUCLEOTIDE SEQUENCE [LARGE SCALE GENOMIC DNA]</scope>
    <source>
        <strain evidence="3 5">HR1</strain>
    </source>
</reference>
<dbReference type="Pfam" id="PF05970">
    <property type="entry name" value="PIF1"/>
    <property type="match status" value="1"/>
</dbReference>
<evidence type="ECO:0000313" key="3">
    <source>
        <dbReference type="EMBL" id="GBB92973.1"/>
    </source>
</evidence>
<sequence>MLAKINTRLRQGFSENRNIPFGERSIILFSDFGQLPPMLDLLMYTTNISQDELSNNGIVSYKSFSEACKLDVIEKQSRDSEKQQTFKDILLRMRDGKNNKNDWIILTRRFKHNLSNAEWEQFSDAVHILTK</sequence>
<evidence type="ECO:0000313" key="4">
    <source>
        <dbReference type="EMBL" id="GES82762.1"/>
    </source>
</evidence>
<comment type="catalytic activity">
    <reaction evidence="1">
        <text>ATP + H2O = ADP + phosphate + H(+)</text>
        <dbReference type="Rhea" id="RHEA:13065"/>
        <dbReference type="ChEBI" id="CHEBI:15377"/>
        <dbReference type="ChEBI" id="CHEBI:15378"/>
        <dbReference type="ChEBI" id="CHEBI:30616"/>
        <dbReference type="ChEBI" id="CHEBI:43474"/>
        <dbReference type="ChEBI" id="CHEBI:456216"/>
        <dbReference type="EC" id="5.6.2.3"/>
    </reaction>
</comment>
<dbReference type="InterPro" id="IPR010285">
    <property type="entry name" value="DNA_helicase_pif1-like_DEAD"/>
</dbReference>
<keyword evidence="1" id="KW-0378">Hydrolase</keyword>
<dbReference type="Proteomes" id="UP000615446">
    <property type="component" value="Unassembled WGS sequence"/>
</dbReference>
<keyword evidence="1" id="KW-0547">Nucleotide-binding</keyword>
<evidence type="ECO:0000313" key="5">
    <source>
        <dbReference type="Proteomes" id="UP000247702"/>
    </source>
</evidence>
<feature type="domain" description="DNA helicase Pif1-like DEAD-box helicase" evidence="2">
    <location>
        <begin position="4"/>
        <end position="101"/>
    </location>
</feature>